<accession>A0ABP0V5C8</accession>
<name>A0ABP0V5C8_9BRYO</name>
<dbReference type="EMBL" id="OZ019900">
    <property type="protein sequence ID" value="CAK9234978.1"/>
    <property type="molecule type" value="Genomic_DNA"/>
</dbReference>
<sequence length="72" mass="7857">MEPRRNTETDGSSGRPVMSDEQNESSAKSVLTEVTRSNKRVLRGSIIAKEEMDATPKSEVLFNTTDGSSGRP</sequence>
<organism evidence="2 3">
    <name type="scientific">Sphagnum troendelagicum</name>
    <dbReference type="NCBI Taxonomy" id="128251"/>
    <lineage>
        <taxon>Eukaryota</taxon>
        <taxon>Viridiplantae</taxon>
        <taxon>Streptophyta</taxon>
        <taxon>Embryophyta</taxon>
        <taxon>Bryophyta</taxon>
        <taxon>Sphagnophytina</taxon>
        <taxon>Sphagnopsida</taxon>
        <taxon>Sphagnales</taxon>
        <taxon>Sphagnaceae</taxon>
        <taxon>Sphagnum</taxon>
    </lineage>
</organism>
<proteinExistence type="predicted"/>
<keyword evidence="3" id="KW-1185">Reference proteome</keyword>
<evidence type="ECO:0000313" key="3">
    <source>
        <dbReference type="Proteomes" id="UP001497512"/>
    </source>
</evidence>
<dbReference type="Proteomes" id="UP001497512">
    <property type="component" value="Chromosome 8"/>
</dbReference>
<evidence type="ECO:0000313" key="2">
    <source>
        <dbReference type="EMBL" id="CAK9234978.1"/>
    </source>
</evidence>
<feature type="compositionally biased region" description="Polar residues" evidence="1">
    <location>
        <begin position="61"/>
        <end position="72"/>
    </location>
</feature>
<reference evidence="2" key="1">
    <citation type="submission" date="2024-02" db="EMBL/GenBank/DDBJ databases">
        <authorList>
            <consortium name="ELIXIR-Norway"/>
            <consortium name="Elixir Norway"/>
        </authorList>
    </citation>
    <scope>NUCLEOTIDE SEQUENCE</scope>
</reference>
<gene>
    <name evidence="2" type="ORF">CSSPTR1EN2_LOCUS22487</name>
</gene>
<feature type="region of interest" description="Disordered" evidence="1">
    <location>
        <begin position="1"/>
        <end position="32"/>
    </location>
</feature>
<feature type="non-terminal residue" evidence="2">
    <location>
        <position position="72"/>
    </location>
</feature>
<evidence type="ECO:0000256" key="1">
    <source>
        <dbReference type="SAM" id="MobiDB-lite"/>
    </source>
</evidence>
<feature type="region of interest" description="Disordered" evidence="1">
    <location>
        <begin position="53"/>
        <end position="72"/>
    </location>
</feature>
<protein>
    <submittedName>
        <fullName evidence="2">Uncharacterized protein</fullName>
    </submittedName>
</protein>